<evidence type="ECO:0000313" key="4">
    <source>
        <dbReference type="Proteomes" id="UP000244005"/>
    </source>
</evidence>
<dbReference type="OMA" id="ISPRICM"/>
<dbReference type="Pfam" id="PF05699">
    <property type="entry name" value="Dimer_Tnp_hAT"/>
    <property type="match status" value="1"/>
</dbReference>
<dbReference type="OrthoDB" id="1745426at2759"/>
<dbReference type="PANTHER" id="PTHR46169:SF15">
    <property type="entry name" value="INNER CENTROMERE PROTEIN A-LIKE ISOFORM X1-RELATED"/>
    <property type="match status" value="1"/>
</dbReference>
<feature type="domain" description="HAT C-terminal dimerisation" evidence="2">
    <location>
        <begin position="361"/>
        <end position="428"/>
    </location>
</feature>
<keyword evidence="4" id="KW-1185">Reference proteome</keyword>
<dbReference type="Proteomes" id="UP000244005">
    <property type="component" value="Unassembled WGS sequence"/>
</dbReference>
<organism evidence="3 4">
    <name type="scientific">Marchantia polymorpha</name>
    <name type="common">Common liverwort</name>
    <name type="synonym">Marchantia aquatica</name>
    <dbReference type="NCBI Taxonomy" id="3197"/>
    <lineage>
        <taxon>Eukaryota</taxon>
        <taxon>Viridiplantae</taxon>
        <taxon>Streptophyta</taxon>
        <taxon>Embryophyta</taxon>
        <taxon>Marchantiophyta</taxon>
        <taxon>Marchantiopsida</taxon>
        <taxon>Marchantiidae</taxon>
        <taxon>Marchantiales</taxon>
        <taxon>Marchantiaceae</taxon>
        <taxon>Marchantia</taxon>
    </lineage>
</organism>
<dbReference type="GO" id="GO:0006357">
    <property type="term" value="P:regulation of transcription by RNA polymerase II"/>
    <property type="evidence" value="ECO:0000318"/>
    <property type="project" value="GO_Central"/>
</dbReference>
<dbReference type="EMBL" id="KZ772688">
    <property type="protein sequence ID" value="PTQ45155.1"/>
    <property type="molecule type" value="Genomic_DNA"/>
</dbReference>
<feature type="compositionally biased region" description="Polar residues" evidence="1">
    <location>
        <begin position="28"/>
        <end position="38"/>
    </location>
</feature>
<dbReference type="GO" id="GO:0005634">
    <property type="term" value="C:nucleus"/>
    <property type="evidence" value="ECO:0000318"/>
    <property type="project" value="GO_Central"/>
</dbReference>
<dbReference type="PANTHER" id="PTHR46169">
    <property type="entry name" value="DNA REPLICATION-RELATED ELEMENT FACTOR, ISOFORM A"/>
    <property type="match status" value="1"/>
</dbReference>
<evidence type="ECO:0000313" key="3">
    <source>
        <dbReference type="EMBL" id="PTQ45155.1"/>
    </source>
</evidence>
<sequence>MADLSLITDSIPYSSPSTHEDSIVLSGRTATTSTGRKQKAKTSANSIKGAIALTLDCWSSRVMCGYMVITVHWIDEEWKLQSVVLEFCYFPPPHNQHTTSDLILSVVKDFNIWSKIKAITSESGGEMPPAMIIVKENLNDQYSLLLEDDFHIRCICHVINRVVCDATHFIKKEVQMFRQILKAVHGSVAIRVKFFKIGCCAGALCKSEELCDRLTNMALSDMDWRVLKSCKDFLQSAYHCTVATSGCDYISLQPLSYKHLLTLCEKIRFGQVDTGFTTPTVKQAATAMELKLFKYSANLNCQASKMALLLDNRSSIASYETMELKYQLRFILTMIHYGFAIENVANTDEVDDFFMLTAKEDRRVSNVLLCWKQHSNHFLTLSMMARDTLMIQGSSMASESAFSESGGFVRTSRSKLSDENIEMIMKLKSCNRLFRE</sequence>
<protein>
    <recommendedName>
        <fullName evidence="2">HAT C-terminal dimerisation domain-containing protein</fullName>
    </recommendedName>
</protein>
<dbReference type="AlphaFoldDB" id="A0A2R6XGB9"/>
<feature type="region of interest" description="Disordered" evidence="1">
    <location>
        <begin position="14"/>
        <end position="38"/>
    </location>
</feature>
<accession>A0A2R6XGB9</accession>
<evidence type="ECO:0000256" key="1">
    <source>
        <dbReference type="SAM" id="MobiDB-lite"/>
    </source>
</evidence>
<dbReference type="GO" id="GO:0046983">
    <property type="term" value="F:protein dimerization activity"/>
    <property type="evidence" value="ECO:0007669"/>
    <property type="project" value="InterPro"/>
</dbReference>
<dbReference type="InterPro" id="IPR012337">
    <property type="entry name" value="RNaseH-like_sf"/>
</dbReference>
<dbReference type="SUPFAM" id="SSF53098">
    <property type="entry name" value="Ribonuclease H-like"/>
    <property type="match status" value="1"/>
</dbReference>
<gene>
    <name evidence="3" type="ORF">MARPO_0016s0195</name>
</gene>
<evidence type="ECO:0000259" key="2">
    <source>
        <dbReference type="Pfam" id="PF05699"/>
    </source>
</evidence>
<dbReference type="InterPro" id="IPR008906">
    <property type="entry name" value="HATC_C_dom"/>
</dbReference>
<reference evidence="4" key="1">
    <citation type="journal article" date="2017" name="Cell">
        <title>Insights into land plant evolution garnered from the Marchantia polymorpha genome.</title>
        <authorList>
            <person name="Bowman J.L."/>
            <person name="Kohchi T."/>
            <person name="Yamato K.T."/>
            <person name="Jenkins J."/>
            <person name="Shu S."/>
            <person name="Ishizaki K."/>
            <person name="Yamaoka S."/>
            <person name="Nishihama R."/>
            <person name="Nakamura Y."/>
            <person name="Berger F."/>
            <person name="Adam C."/>
            <person name="Aki S.S."/>
            <person name="Althoff F."/>
            <person name="Araki T."/>
            <person name="Arteaga-Vazquez M.A."/>
            <person name="Balasubrmanian S."/>
            <person name="Barry K."/>
            <person name="Bauer D."/>
            <person name="Boehm C.R."/>
            <person name="Briginshaw L."/>
            <person name="Caballero-Perez J."/>
            <person name="Catarino B."/>
            <person name="Chen F."/>
            <person name="Chiyoda S."/>
            <person name="Chovatia M."/>
            <person name="Davies K.M."/>
            <person name="Delmans M."/>
            <person name="Demura T."/>
            <person name="Dierschke T."/>
            <person name="Dolan L."/>
            <person name="Dorantes-Acosta A.E."/>
            <person name="Eklund D.M."/>
            <person name="Florent S.N."/>
            <person name="Flores-Sandoval E."/>
            <person name="Fujiyama A."/>
            <person name="Fukuzawa H."/>
            <person name="Galik B."/>
            <person name="Grimanelli D."/>
            <person name="Grimwood J."/>
            <person name="Grossniklaus U."/>
            <person name="Hamada T."/>
            <person name="Haseloff J."/>
            <person name="Hetherington A.J."/>
            <person name="Higo A."/>
            <person name="Hirakawa Y."/>
            <person name="Hundley H.N."/>
            <person name="Ikeda Y."/>
            <person name="Inoue K."/>
            <person name="Inoue S.I."/>
            <person name="Ishida S."/>
            <person name="Jia Q."/>
            <person name="Kakita M."/>
            <person name="Kanazawa T."/>
            <person name="Kawai Y."/>
            <person name="Kawashima T."/>
            <person name="Kennedy M."/>
            <person name="Kinose K."/>
            <person name="Kinoshita T."/>
            <person name="Kohara Y."/>
            <person name="Koide E."/>
            <person name="Komatsu K."/>
            <person name="Kopischke S."/>
            <person name="Kubo M."/>
            <person name="Kyozuka J."/>
            <person name="Lagercrantz U."/>
            <person name="Lin S.S."/>
            <person name="Lindquist E."/>
            <person name="Lipzen A.M."/>
            <person name="Lu C.W."/>
            <person name="De Luna E."/>
            <person name="Martienssen R.A."/>
            <person name="Minamino N."/>
            <person name="Mizutani M."/>
            <person name="Mizutani M."/>
            <person name="Mochizuki N."/>
            <person name="Monte I."/>
            <person name="Mosher R."/>
            <person name="Nagasaki H."/>
            <person name="Nakagami H."/>
            <person name="Naramoto S."/>
            <person name="Nishitani K."/>
            <person name="Ohtani M."/>
            <person name="Okamoto T."/>
            <person name="Okumura M."/>
            <person name="Phillips J."/>
            <person name="Pollak B."/>
            <person name="Reinders A."/>
            <person name="Rovekamp M."/>
            <person name="Sano R."/>
            <person name="Sawa S."/>
            <person name="Schmid M.W."/>
            <person name="Shirakawa M."/>
            <person name="Solano R."/>
            <person name="Spunde A."/>
            <person name="Suetsugu N."/>
            <person name="Sugano S."/>
            <person name="Sugiyama A."/>
            <person name="Sun R."/>
            <person name="Suzuki Y."/>
            <person name="Takenaka M."/>
            <person name="Takezawa D."/>
            <person name="Tomogane H."/>
            <person name="Tsuzuki M."/>
            <person name="Ueda T."/>
            <person name="Umeda M."/>
            <person name="Ward J.M."/>
            <person name="Watanabe Y."/>
            <person name="Yazaki K."/>
            <person name="Yokoyama R."/>
            <person name="Yoshitake Y."/>
            <person name="Yotsui I."/>
            <person name="Zachgo S."/>
            <person name="Schmutz J."/>
        </authorList>
    </citation>
    <scope>NUCLEOTIDE SEQUENCE [LARGE SCALE GENOMIC DNA]</scope>
    <source>
        <strain evidence="4">Tak-1</strain>
    </source>
</reference>
<name>A0A2R6XGB9_MARPO</name>
<dbReference type="InterPro" id="IPR052717">
    <property type="entry name" value="Vacuolar_transposase_reg"/>
</dbReference>
<proteinExistence type="predicted"/>